<dbReference type="SUPFAM" id="SSF54001">
    <property type="entry name" value="Cysteine proteinases"/>
    <property type="match status" value="1"/>
</dbReference>
<dbReference type="SUPFAM" id="SSF50998">
    <property type="entry name" value="Quinoprotein alcohol dehydrogenase-like"/>
    <property type="match status" value="1"/>
</dbReference>
<dbReference type="PROSITE" id="PS50235">
    <property type="entry name" value="USP_3"/>
    <property type="match status" value="1"/>
</dbReference>
<dbReference type="GeneID" id="18919560"/>
<dbReference type="GO" id="GO:0000289">
    <property type="term" value="P:nuclear-transcribed mRNA poly(A) tail shortening"/>
    <property type="evidence" value="ECO:0007669"/>
    <property type="project" value="UniProtKB-UniRule"/>
</dbReference>
<dbReference type="PANTHER" id="PTHR15728:SF0">
    <property type="entry name" value="PAN2-PAN3 DEADENYLATION COMPLEX CATALYTIC SUBUNIT PAN2"/>
    <property type="match status" value="1"/>
</dbReference>
<dbReference type="EC" id="3.1.13.4" evidence="9"/>
<dbReference type="InterPro" id="IPR038765">
    <property type="entry name" value="Papain-like_cys_pep_sf"/>
</dbReference>
<feature type="compositionally biased region" description="Polar residues" evidence="10">
    <location>
        <begin position="1160"/>
        <end position="1173"/>
    </location>
</feature>
<accession>K5VWP0</accession>
<comment type="domain">
    <text evidence="9">Contains a pseudo-UCH domain. This ubiquitin C-terminal hydrolase (UCH)-like or ubiquitin specific protease (USP)-like domain is predicted to be catalytically inactive because it lacks the active site catalytic triad characteristic of thiol proteases, with residues at the equivalent structural positions that are incompatible with catalysis, and it cannot bind ubiquitin. It functions as a structural scaffold for intra- and intermolecular interactions in the complex.</text>
</comment>
<comment type="catalytic activity">
    <reaction evidence="9">
        <text>Exonucleolytic cleavage of poly(A) to 5'-AMP.</text>
        <dbReference type="EC" id="3.1.13.4"/>
    </reaction>
</comment>
<dbReference type="Proteomes" id="UP000008370">
    <property type="component" value="Unassembled WGS sequence"/>
</dbReference>
<dbReference type="FunCoup" id="K5VWP0">
    <property type="interactions" value="354"/>
</dbReference>
<keyword evidence="4 9" id="KW-0507">mRNA processing</keyword>
<dbReference type="InterPro" id="IPR050785">
    <property type="entry name" value="PAN2-PAN3_catalytic_subunit"/>
</dbReference>
<dbReference type="InterPro" id="IPR028889">
    <property type="entry name" value="USP"/>
</dbReference>
<dbReference type="AlphaFoldDB" id="K5VWP0"/>
<reference evidence="12 13" key="1">
    <citation type="journal article" date="2012" name="BMC Genomics">
        <title>Comparative genomics of the white-rot fungi, Phanerochaete carnosa and P. chrysosporium, to elucidate the genetic basis of the distinct wood types they colonize.</title>
        <authorList>
            <person name="Suzuki H."/>
            <person name="MacDonald J."/>
            <person name="Syed K."/>
            <person name="Salamov A."/>
            <person name="Hori C."/>
            <person name="Aerts A."/>
            <person name="Henrissat B."/>
            <person name="Wiebenga A."/>
            <person name="vanKuyk P.A."/>
            <person name="Barry K."/>
            <person name="Lindquist E."/>
            <person name="LaButti K."/>
            <person name="Lapidus A."/>
            <person name="Lucas S."/>
            <person name="Coutinho P."/>
            <person name="Gong Y."/>
            <person name="Samejima M."/>
            <person name="Mahadevan R."/>
            <person name="Abou-Zaid M."/>
            <person name="de Vries R.P."/>
            <person name="Igarashi K."/>
            <person name="Yadav J.S."/>
            <person name="Grigoriev I.V."/>
            <person name="Master E.R."/>
        </authorList>
    </citation>
    <scope>NUCLEOTIDE SEQUENCE [LARGE SCALE GENOMIC DNA]</scope>
    <source>
        <strain evidence="12 13">HHB-10118-sp</strain>
    </source>
</reference>
<evidence type="ECO:0000256" key="9">
    <source>
        <dbReference type="HAMAP-Rule" id="MF_03182"/>
    </source>
</evidence>
<feature type="region of interest" description="Disordered" evidence="10">
    <location>
        <begin position="1095"/>
        <end position="1135"/>
    </location>
</feature>
<dbReference type="CDD" id="cd06143">
    <property type="entry name" value="PAN2_exo"/>
    <property type="match status" value="1"/>
</dbReference>
<name>K5VWP0_PHACS</name>
<dbReference type="InterPro" id="IPR011047">
    <property type="entry name" value="Quinoprotein_ADH-like_sf"/>
</dbReference>
<dbReference type="InterPro" id="IPR036397">
    <property type="entry name" value="RNaseH_sf"/>
</dbReference>
<dbReference type="InterPro" id="IPR015943">
    <property type="entry name" value="WD40/YVTN_repeat-like_dom_sf"/>
</dbReference>
<dbReference type="STRING" id="650164.K5VWP0"/>
<evidence type="ECO:0000256" key="1">
    <source>
        <dbReference type="ARBA" id="ARBA00004496"/>
    </source>
</evidence>
<dbReference type="SMART" id="SM00320">
    <property type="entry name" value="WD40"/>
    <property type="match status" value="3"/>
</dbReference>
<evidence type="ECO:0000256" key="8">
    <source>
        <dbReference type="ARBA" id="ARBA00022839"/>
    </source>
</evidence>
<dbReference type="HOGENOM" id="CLU_002369_1_0_1"/>
<feature type="domain" description="USP" evidence="11">
    <location>
        <begin position="466"/>
        <end position="823"/>
    </location>
</feature>
<dbReference type="GO" id="GO:0004535">
    <property type="term" value="F:poly(A)-specific ribonuclease activity"/>
    <property type="evidence" value="ECO:0007669"/>
    <property type="project" value="UniProtKB-UniRule"/>
</dbReference>
<comment type="subunit">
    <text evidence="9">Forms a heterotrimer with an asymmetric homodimer of the regulatory subunit PAN3 to form the poly(A)-nuclease (PAN) deadenylation complex.</text>
</comment>
<comment type="similarity">
    <text evidence="9">Belongs to the peptidase C19 family. PAN2 subfamily.</text>
</comment>
<dbReference type="Gene3D" id="3.90.70.10">
    <property type="entry name" value="Cysteine proteinases"/>
    <property type="match status" value="1"/>
</dbReference>
<dbReference type="PANTHER" id="PTHR15728">
    <property type="entry name" value="DEADENYLATION COMPLEX CATALYTIC SUBUNIT PAN2"/>
    <property type="match status" value="1"/>
</dbReference>
<feature type="binding site" evidence="9">
    <location>
        <position position="1062"/>
    </location>
    <ligand>
        <name>a divalent metal cation</name>
        <dbReference type="ChEBI" id="CHEBI:60240"/>
        <note>catalytic</note>
    </ligand>
</feature>
<feature type="binding site" evidence="9">
    <location>
        <position position="991"/>
    </location>
    <ligand>
        <name>a divalent metal cation</name>
        <dbReference type="ChEBI" id="CHEBI:60240"/>
        <note>catalytic</note>
    </ligand>
</feature>
<gene>
    <name evidence="9" type="primary">PAN2</name>
    <name evidence="12" type="ORF">PHACADRAFT_28955</name>
</gene>
<evidence type="ECO:0000256" key="6">
    <source>
        <dbReference type="ARBA" id="ARBA00022723"/>
    </source>
</evidence>
<evidence type="ECO:0000313" key="13">
    <source>
        <dbReference type="Proteomes" id="UP000008370"/>
    </source>
</evidence>
<keyword evidence="13" id="KW-1185">Reference proteome</keyword>
<protein>
    <recommendedName>
        <fullName evidence="9">PAN2-PAN3 deadenylation complex catalytic subunit PAN2</fullName>
        <ecNumber evidence="9">3.1.13.4</ecNumber>
    </recommendedName>
    <alternativeName>
        <fullName evidence="9">PAB1P-dependent poly(A)-specific ribonuclease</fullName>
    </alternativeName>
    <alternativeName>
        <fullName evidence="9">Poly(A)-nuclease deadenylation complex subunit 2</fullName>
        <shortName evidence="9">PAN deadenylation complex subunit 2</shortName>
    </alternativeName>
</protein>
<comment type="function">
    <text evidence="9">Catalytic subunit of the poly(A)-nuclease (PAN) deadenylation complex, one of two cytoplasmic mRNA deadenylases involved in mRNA turnover. PAN specifically shortens poly(A) tails of RNA and the activity is stimulated by poly(A)-binding protein PAB1. PAN deadenylation is followed by rapid degradation of the shortened mRNA tails by the CCR4-NOT complex. Deadenylated mRNAs are then degraded by two alternative mechanisms, namely exosome-mediated 3'-5' exonucleolytic degradation, or deadenlyation-dependent mRNA decaping and subsequent 5'-3' exonucleolytic degradation by XRN1. May also be involved in post-transcriptional maturation of mRNA poly(A) tails.</text>
</comment>
<dbReference type="Gene3D" id="2.130.10.10">
    <property type="entry name" value="YVTN repeat-like/Quinoprotein amine dehydrogenase"/>
    <property type="match status" value="1"/>
</dbReference>
<feature type="region of interest" description="Disordered" evidence="10">
    <location>
        <begin position="1154"/>
        <end position="1190"/>
    </location>
</feature>
<dbReference type="Pfam" id="PF00929">
    <property type="entry name" value="RNase_T"/>
    <property type="match status" value="1"/>
</dbReference>
<evidence type="ECO:0000313" key="12">
    <source>
        <dbReference type="EMBL" id="EKM55968.1"/>
    </source>
</evidence>
<feature type="compositionally biased region" description="Polar residues" evidence="10">
    <location>
        <begin position="1105"/>
        <end position="1125"/>
    </location>
</feature>
<dbReference type="FunFam" id="3.30.420.10:FF:000028">
    <property type="entry name" value="PAN2-PAN3 deadenylation complex catalytic subunit PAN2"/>
    <property type="match status" value="1"/>
</dbReference>
<keyword evidence="3" id="KW-0853">WD repeat</keyword>
<dbReference type="GO" id="GO:0046872">
    <property type="term" value="F:metal ion binding"/>
    <property type="evidence" value="ECO:0007669"/>
    <property type="project" value="UniProtKB-KW"/>
</dbReference>
<dbReference type="KEGG" id="pco:PHACADRAFT_28955"/>
<feature type="compositionally biased region" description="Basic and acidic residues" evidence="10">
    <location>
        <begin position="420"/>
        <end position="433"/>
    </location>
</feature>
<evidence type="ECO:0000256" key="7">
    <source>
        <dbReference type="ARBA" id="ARBA00022801"/>
    </source>
</evidence>
<evidence type="ECO:0000256" key="2">
    <source>
        <dbReference type="ARBA" id="ARBA00022490"/>
    </source>
</evidence>
<evidence type="ECO:0000259" key="11">
    <source>
        <dbReference type="PROSITE" id="PS50235"/>
    </source>
</evidence>
<dbReference type="GO" id="GO:0031251">
    <property type="term" value="C:PAN complex"/>
    <property type="evidence" value="ECO:0007669"/>
    <property type="project" value="UniProtKB-UniRule"/>
</dbReference>
<comment type="caution">
    <text evidence="9">Lacks conserved residue(s) required for the propagation of feature annotation.</text>
</comment>
<dbReference type="InterPro" id="IPR028881">
    <property type="entry name" value="PAN2_UCH_dom"/>
</dbReference>
<comment type="domain">
    <text evidence="9">The linker, or PAN3 interaction domain (PID), between the WD40 repeats and the pseudo-UCH domain mediates interaction with PAN3.</text>
</comment>
<dbReference type="GO" id="GO:0006397">
    <property type="term" value="P:mRNA processing"/>
    <property type="evidence" value="ECO:0007669"/>
    <property type="project" value="UniProtKB-KW"/>
</dbReference>
<evidence type="ECO:0000256" key="3">
    <source>
        <dbReference type="ARBA" id="ARBA00022574"/>
    </source>
</evidence>
<feature type="region of interest" description="Disordered" evidence="10">
    <location>
        <begin position="403"/>
        <end position="433"/>
    </location>
</feature>
<dbReference type="Pfam" id="PF13423">
    <property type="entry name" value="UCH_1"/>
    <property type="match status" value="1"/>
</dbReference>
<dbReference type="InParanoid" id="K5VWP0"/>
<sequence>MTATYHPIHPITHQRDIFPQPITALCFDPVSDTLWSGNNSGRVTAYYSAQGNSGVTYPVGGDLAVKGIVAGDSLVRASGISSNGIGAWTKGGTNKWFFRSPSSITAFSSNSTTGPVFFACTAAQELVALNSQTGDVVRRSSATSIYSHLANSANILLSGGSDGYVRGHDPRTGNVTVAAVQAHTHGIQGLAATGTFFYTIGLGLRQGRPFPDPLVKVYDTRNLKPLPPVPFSSGPGFIDLLPKRTATIVITSAGGLVNIVDVSNVTNTEFYQLDTPSYVTSTAVSPTGTYMAFGDADGAISLLTAADETTILPLNGFEGQPIEWADPPDPLPDIEWTDSTPLNTIGMPYYNTLLLSSWTSKFLPSSKLSVVAPPPPKIPSQVLSSMKINDNVAYASLPKELRGRRNMVHSQPKSKARFRSGKEPETPIQEHDPDDIPRWYRKVEIEYSKFGVEDFDFGFYNRTGHSGLETHITNSYTNALLQLLHHTLPIRKLADAHIATDCPLEHCLFCELGFLVKMLDDAKGTNCQSTNFCKTVEVLAQAHNLIELMDYGIENPDHNYAHMIQSFHRVLMDTMSAEWNISPNNPRLLPGWKSDNNNGPAPPLLTQLCGVDAKNVISCTNCGAMREKGNMVHVVDLTYPKKAPPNDPAYGSDFVSIIRSSLLRHSTHKATCTNCDRQFTTFESKRSIATKDLPPILALNAGVFSEDTLRYWKDGRTRDSQGQPQIQHFLTSTIELNGQVNGADDPETVTYRLRGMVIRVVTKEDRSHLIALIRLPEEELEPWERDQPWYLFNDFTVRSVLEGDALSFQGNWKVPTVVYYERVDAVEHLDLSPLYMENDLSILCQDTNITMNRDPSLIKHELLTPDELPRPGTLIAIDAEFVSMQQEETEYRSDGTKKVLRPARLSLARVSVLRGDSLEDGLKEGVPFIDDHIHTSEVIVDYLTEFSGIKYGDLDPHTSRYTLTPLKVVYKKLRLLVDKGCVFIGHGLSKDFRIISTLLMLFPSPLISHKAAADIFVPPDQVIDTVDLYFIRSRQRRLSLRFLAWFVLKENIQTETHDSIEDALSALRLYKAYIRLEEEDAFDQKLEELYREGKQYNYKPPPQPGATQAQLSSVPVGPSSGTTTPHAGMLMPQFSGQVPSNVLQSAFMTGQFSPMGMSLPSGTQSPPTFFSVPSQRGSGGGSNQRNWRSR</sequence>
<dbReference type="InterPro" id="IPR030843">
    <property type="entry name" value="PAN2"/>
</dbReference>
<dbReference type="GO" id="GO:0000932">
    <property type="term" value="C:P-body"/>
    <property type="evidence" value="ECO:0007669"/>
    <property type="project" value="TreeGrafter"/>
</dbReference>
<dbReference type="OrthoDB" id="16516at2759"/>
<keyword evidence="7 9" id="KW-0378">Hydrolase</keyword>
<evidence type="ECO:0000256" key="5">
    <source>
        <dbReference type="ARBA" id="ARBA00022722"/>
    </source>
</evidence>
<comment type="subcellular location">
    <subcellularLocation>
        <location evidence="1 9">Cytoplasm</location>
    </subcellularLocation>
</comment>
<feature type="binding site" evidence="9">
    <location>
        <position position="880"/>
    </location>
    <ligand>
        <name>a divalent metal cation</name>
        <dbReference type="ChEBI" id="CHEBI:60240"/>
        <note>catalytic</note>
    </ligand>
</feature>
<keyword evidence="5 9" id="KW-0540">Nuclease</keyword>
<feature type="compositionally biased region" description="Basic residues" evidence="10">
    <location>
        <begin position="403"/>
        <end position="419"/>
    </location>
</feature>
<evidence type="ECO:0000256" key="10">
    <source>
        <dbReference type="SAM" id="MobiDB-lite"/>
    </source>
</evidence>
<dbReference type="SMART" id="SM00479">
    <property type="entry name" value="EXOIII"/>
    <property type="match status" value="1"/>
</dbReference>
<dbReference type="RefSeq" id="XP_007395252.1">
    <property type="nucleotide sequence ID" value="XM_007395190.1"/>
</dbReference>
<keyword evidence="8 9" id="KW-0269">Exonuclease</keyword>
<keyword evidence="2 9" id="KW-0963">Cytoplasm</keyword>
<feature type="binding site" evidence="9">
    <location>
        <position position="878"/>
    </location>
    <ligand>
        <name>a divalent metal cation</name>
        <dbReference type="ChEBI" id="CHEBI:60240"/>
        <note>catalytic</note>
    </ligand>
</feature>
<comment type="activity regulation">
    <text evidence="9">Positively regulated by the regulatory subunit PAN3.</text>
</comment>
<dbReference type="EMBL" id="JH930472">
    <property type="protein sequence ID" value="EKM55968.1"/>
    <property type="molecule type" value="Genomic_DNA"/>
</dbReference>
<proteinExistence type="inferred from homology"/>
<dbReference type="InterPro" id="IPR012337">
    <property type="entry name" value="RNaseH-like_sf"/>
</dbReference>
<evidence type="ECO:0000256" key="4">
    <source>
        <dbReference type="ARBA" id="ARBA00022664"/>
    </source>
</evidence>
<keyword evidence="6 9" id="KW-0479">Metal-binding</keyword>
<dbReference type="HAMAP" id="MF_03182">
    <property type="entry name" value="PAN2"/>
    <property type="match status" value="1"/>
</dbReference>
<dbReference type="Gene3D" id="3.30.420.10">
    <property type="entry name" value="Ribonuclease H-like superfamily/Ribonuclease H"/>
    <property type="match status" value="1"/>
</dbReference>
<organism evidence="12 13">
    <name type="scientific">Phanerochaete carnosa (strain HHB-10118-sp)</name>
    <name type="common">White-rot fungus</name>
    <name type="synonym">Peniophora carnosa</name>
    <dbReference type="NCBI Taxonomy" id="650164"/>
    <lineage>
        <taxon>Eukaryota</taxon>
        <taxon>Fungi</taxon>
        <taxon>Dikarya</taxon>
        <taxon>Basidiomycota</taxon>
        <taxon>Agaricomycotina</taxon>
        <taxon>Agaricomycetes</taxon>
        <taxon>Polyporales</taxon>
        <taxon>Phanerochaetaceae</taxon>
        <taxon>Phanerochaete</taxon>
    </lineage>
</organism>
<dbReference type="InterPro" id="IPR013520">
    <property type="entry name" value="Ribonucl_H"/>
</dbReference>
<comment type="cofactor">
    <cofactor evidence="9">
        <name>a divalent metal cation</name>
        <dbReference type="ChEBI" id="CHEBI:60240"/>
    </cofactor>
    <text evidence="9">Binds 2 metal cations per subunit in the catalytic exonuclease domain.</text>
</comment>
<dbReference type="GO" id="GO:0003676">
    <property type="term" value="F:nucleic acid binding"/>
    <property type="evidence" value="ECO:0007669"/>
    <property type="project" value="InterPro"/>
</dbReference>
<dbReference type="InterPro" id="IPR001680">
    <property type="entry name" value="WD40_rpt"/>
</dbReference>
<dbReference type="SUPFAM" id="SSF53098">
    <property type="entry name" value="Ribonuclease H-like"/>
    <property type="match status" value="1"/>
</dbReference>